<dbReference type="Proteomes" id="UP000607653">
    <property type="component" value="Unassembled WGS sequence"/>
</dbReference>
<dbReference type="AlphaFoldDB" id="A0A822Z4D4"/>
<sequence>MIDLNLLKPPISINPYQQYCSCFASIPYDIPWLHMTFTI</sequence>
<accession>A0A822Z4D4</accession>
<reference evidence="1 2" key="1">
    <citation type="journal article" date="2020" name="Mol. Biol. Evol.">
        <title>Distinct Expression and Methylation Patterns for Genes with Different Fates following a Single Whole-Genome Duplication in Flowering Plants.</title>
        <authorList>
            <person name="Shi T."/>
            <person name="Rahmani R.S."/>
            <person name="Gugger P.F."/>
            <person name="Wang M."/>
            <person name="Li H."/>
            <person name="Zhang Y."/>
            <person name="Li Z."/>
            <person name="Wang Q."/>
            <person name="Van de Peer Y."/>
            <person name="Marchal K."/>
            <person name="Chen J."/>
        </authorList>
    </citation>
    <scope>NUCLEOTIDE SEQUENCE [LARGE SCALE GENOMIC DNA]</scope>
    <source>
        <tissue evidence="1">Leaf</tissue>
    </source>
</reference>
<evidence type="ECO:0000313" key="1">
    <source>
        <dbReference type="EMBL" id="DAD39500.1"/>
    </source>
</evidence>
<protein>
    <submittedName>
        <fullName evidence="1">Uncharacterized protein</fullName>
    </submittedName>
</protein>
<evidence type="ECO:0000313" key="2">
    <source>
        <dbReference type="Proteomes" id="UP000607653"/>
    </source>
</evidence>
<keyword evidence="2" id="KW-1185">Reference proteome</keyword>
<gene>
    <name evidence="1" type="ORF">HUJ06_013823</name>
</gene>
<dbReference type="EMBL" id="DUZY01000005">
    <property type="protein sequence ID" value="DAD39500.1"/>
    <property type="molecule type" value="Genomic_DNA"/>
</dbReference>
<name>A0A822Z4D4_NELNU</name>
<organism evidence="1 2">
    <name type="scientific">Nelumbo nucifera</name>
    <name type="common">Sacred lotus</name>
    <dbReference type="NCBI Taxonomy" id="4432"/>
    <lineage>
        <taxon>Eukaryota</taxon>
        <taxon>Viridiplantae</taxon>
        <taxon>Streptophyta</taxon>
        <taxon>Embryophyta</taxon>
        <taxon>Tracheophyta</taxon>
        <taxon>Spermatophyta</taxon>
        <taxon>Magnoliopsida</taxon>
        <taxon>Proteales</taxon>
        <taxon>Nelumbonaceae</taxon>
        <taxon>Nelumbo</taxon>
    </lineage>
</organism>
<proteinExistence type="predicted"/>
<comment type="caution">
    <text evidence="1">The sequence shown here is derived from an EMBL/GenBank/DDBJ whole genome shotgun (WGS) entry which is preliminary data.</text>
</comment>